<reference evidence="7" key="1">
    <citation type="submission" date="2020-05" db="EMBL/GenBank/DDBJ databases">
        <title>Phylogenomic resolution of chytrid fungi.</title>
        <authorList>
            <person name="Stajich J.E."/>
            <person name="Amses K."/>
            <person name="Simmons R."/>
            <person name="Seto K."/>
            <person name="Myers J."/>
            <person name="Bonds A."/>
            <person name="Quandt C.A."/>
            <person name="Barry K."/>
            <person name="Liu P."/>
            <person name="Grigoriev I."/>
            <person name="Longcore J.E."/>
            <person name="James T.Y."/>
        </authorList>
    </citation>
    <scope>NUCLEOTIDE SEQUENCE</scope>
    <source>
        <strain evidence="7">JEL0318</strain>
    </source>
</reference>
<evidence type="ECO:0000313" key="8">
    <source>
        <dbReference type="Proteomes" id="UP001212841"/>
    </source>
</evidence>
<dbReference type="InterPro" id="IPR016135">
    <property type="entry name" value="UBQ-conjugating_enzyme/RWD"/>
</dbReference>
<comment type="caution">
    <text evidence="7">The sequence shown here is derived from an EMBL/GenBank/DDBJ whole genome shotgun (WGS) entry which is preliminary data.</text>
</comment>
<dbReference type="PANTHER" id="PTHR21328">
    <property type="entry name" value="POLY ADP-RIBOSE POLYMERASE FAMILY, MEMBER PARP"/>
    <property type="match status" value="1"/>
</dbReference>
<dbReference type="Pfam" id="PF00179">
    <property type="entry name" value="UQ_con"/>
    <property type="match status" value="1"/>
</dbReference>
<dbReference type="EMBL" id="JADGJD010000047">
    <property type="protein sequence ID" value="KAJ3056080.1"/>
    <property type="molecule type" value="Genomic_DNA"/>
</dbReference>
<name>A0AAD5X5I8_9FUNG</name>
<evidence type="ECO:0000256" key="2">
    <source>
        <dbReference type="ARBA" id="ARBA00022679"/>
    </source>
</evidence>
<dbReference type="Proteomes" id="UP001212841">
    <property type="component" value="Unassembled WGS sequence"/>
</dbReference>
<dbReference type="SMART" id="SM00212">
    <property type="entry name" value="UBCc"/>
    <property type="match status" value="1"/>
</dbReference>
<dbReference type="InterPro" id="IPR000608">
    <property type="entry name" value="UBC"/>
</dbReference>
<dbReference type="CDD" id="cd23802">
    <property type="entry name" value="UBCc_UBE2Q"/>
    <property type="match status" value="1"/>
</dbReference>
<keyword evidence="4" id="KW-0520">NAD</keyword>
<organism evidence="7 8">
    <name type="scientific">Rhizophlyctis rosea</name>
    <dbReference type="NCBI Taxonomy" id="64517"/>
    <lineage>
        <taxon>Eukaryota</taxon>
        <taxon>Fungi</taxon>
        <taxon>Fungi incertae sedis</taxon>
        <taxon>Chytridiomycota</taxon>
        <taxon>Chytridiomycota incertae sedis</taxon>
        <taxon>Chytridiomycetes</taxon>
        <taxon>Rhizophlyctidales</taxon>
        <taxon>Rhizophlyctidaceae</taxon>
        <taxon>Rhizophlyctis</taxon>
    </lineage>
</organism>
<keyword evidence="2" id="KW-0808">Transferase</keyword>
<sequence>MGRKEFRADVEELKSIYKTKLKDCSPLNGLSEGDEDGMVKFRFRFDSLSWISVSVCLDDLGGYPKSSIGWLFVDDSSEDPKATQGSEIISQIPVNGQPIKAIVRKCVEALCDFLHIPNAFAFLSILGEPIDLTGPPTPKQTRSPPSDRSYPGMKRSRRSGGSDSESDHNGEDDDEDEAAEYSAASDEDAMDEDDLDRLMYSHHTGALPAKRDVLLRDRAQMVEMGYLYVGYLTHAAEDGFILYNSIPVATLLEKNLLTADQCDAWNLSQSAFIVTLMKFEPEYVDVMSSKGNNYIKGLRMNAESESGIYDKQPSVNFRVLASDKAQVATKDAQAAFQAITANTQGSHALPGVKIEEATSLTQFMLSWTLSDLLNSRFLQILAYRLEYQLEWAGAEYVYRRRHSIAGEAADDSFMTGGQMDAHWNEAHAHDFGERGSRGFDNDLYSLLAGEHTQDDHLNFPLLVTRYVLRRLRLAAKFCLVCHRRTATDLEALRPFVCESPLCTYQYLQLGLGPSIELEILHNANVVDMLISFAYIAAVGYGQNVGLYNNREVAPGLEPFPYGVGYNDVKQFTSASGGIGWWAGSDVYGVNECQWGAADVPAEPKVGDYIEFDHLGHVVKRKVAKVLTHKHLQVELPISHQSPLPQTAQPIPFTIHRNEFVGWAVDPSNDANSRKADHELLIATLEKLPCVQVLAKTLHRLRRGSLTEKTAENQVAEESGLEQTAPVDSSVEAPADPFADPFEKCDPKMFLVQKTSLSLRPFLDMIDKLLYPLLRWIICSNRSYFRELVDPRERIAGVNMRYAQFKMVMGSPDKEARFLAERERECASAPVKSIWAFHETTPDHNNYGRVLPGGSTQLDPAVNYVQMVADQSLNVTGDNGQTIGIPAAMIAAAHNASGRHADKVEEMEQSMEVWDFDDGFWALNTKHAAGEDDDMDEWGEDLFDDAHTAPNRKDKERVDRDMKADATMEALDLMPPPEYATPTATKALHKELRNLLKAQQSSQEKDRGWVLDVADVTNLYQWTVRLTHFEDSLPLQMDLKAKGPEAIKAGITLEVRFGPEFPMTPPYVRVIKPRFLQFMHGGGGHVTAGGSICMDLLTMGGWSPAYAMESVLLQIRMALTSLDPKPARLDTVRGWDVAYGTEEAISAFVRVAQQHGWAVPVGWEKLFGSYSG</sequence>
<dbReference type="Gene3D" id="3.10.110.10">
    <property type="entry name" value="Ubiquitin Conjugating Enzyme"/>
    <property type="match status" value="1"/>
</dbReference>
<proteinExistence type="predicted"/>
<evidence type="ECO:0000256" key="1">
    <source>
        <dbReference type="ARBA" id="ARBA00022676"/>
    </source>
</evidence>
<dbReference type="AlphaFoldDB" id="A0AAD5X5I8"/>
<dbReference type="GO" id="GO:0016757">
    <property type="term" value="F:glycosyltransferase activity"/>
    <property type="evidence" value="ECO:0007669"/>
    <property type="project" value="UniProtKB-KW"/>
</dbReference>
<feature type="compositionally biased region" description="Acidic residues" evidence="5">
    <location>
        <begin position="170"/>
        <end position="189"/>
    </location>
</feature>
<evidence type="ECO:0000256" key="4">
    <source>
        <dbReference type="ARBA" id="ARBA00023027"/>
    </source>
</evidence>
<keyword evidence="8" id="KW-1185">Reference proteome</keyword>
<feature type="region of interest" description="Disordered" evidence="5">
    <location>
        <begin position="133"/>
        <end position="189"/>
    </location>
</feature>
<feature type="region of interest" description="Disordered" evidence="5">
    <location>
        <begin position="708"/>
        <end position="732"/>
    </location>
</feature>
<dbReference type="InterPro" id="IPR051838">
    <property type="entry name" value="ARTD_PARP"/>
</dbReference>
<feature type="domain" description="UBC core" evidence="6">
    <location>
        <begin position="982"/>
        <end position="1157"/>
    </location>
</feature>
<evidence type="ECO:0000256" key="5">
    <source>
        <dbReference type="SAM" id="MobiDB-lite"/>
    </source>
</evidence>
<keyword evidence="1" id="KW-0328">Glycosyltransferase</keyword>
<evidence type="ECO:0000313" key="7">
    <source>
        <dbReference type="EMBL" id="KAJ3056080.1"/>
    </source>
</evidence>
<protein>
    <recommendedName>
        <fullName evidence="6">UBC core domain-containing protein</fullName>
    </recommendedName>
</protein>
<dbReference type="PROSITE" id="PS50127">
    <property type="entry name" value="UBC_2"/>
    <property type="match status" value="1"/>
</dbReference>
<dbReference type="SUPFAM" id="SSF54495">
    <property type="entry name" value="UBC-like"/>
    <property type="match status" value="1"/>
</dbReference>
<evidence type="ECO:0000259" key="6">
    <source>
        <dbReference type="PROSITE" id="PS50127"/>
    </source>
</evidence>
<dbReference type="GO" id="GO:0016779">
    <property type="term" value="F:nucleotidyltransferase activity"/>
    <property type="evidence" value="ECO:0007669"/>
    <property type="project" value="UniProtKB-KW"/>
</dbReference>
<accession>A0AAD5X5I8</accession>
<evidence type="ECO:0000256" key="3">
    <source>
        <dbReference type="ARBA" id="ARBA00022695"/>
    </source>
</evidence>
<keyword evidence="3" id="KW-0548">Nucleotidyltransferase</keyword>
<gene>
    <name evidence="7" type="ORF">HK097_008208</name>
</gene>